<proteinExistence type="predicted"/>
<gene>
    <name evidence="2" type="ORF">A3G90_00140</name>
</gene>
<evidence type="ECO:0000313" key="3">
    <source>
        <dbReference type="Proteomes" id="UP000177325"/>
    </source>
</evidence>
<reference evidence="2 3" key="1">
    <citation type="journal article" date="2016" name="Nat. Commun.">
        <title>Thousands of microbial genomes shed light on interconnected biogeochemical processes in an aquifer system.</title>
        <authorList>
            <person name="Anantharaman K."/>
            <person name="Brown C.T."/>
            <person name="Hug L.A."/>
            <person name="Sharon I."/>
            <person name="Castelle C.J."/>
            <person name="Probst A.J."/>
            <person name="Thomas B.C."/>
            <person name="Singh A."/>
            <person name="Wilkins M.J."/>
            <person name="Karaoz U."/>
            <person name="Brodie E.L."/>
            <person name="Williams K.H."/>
            <person name="Hubbard S.S."/>
            <person name="Banfield J.F."/>
        </authorList>
    </citation>
    <scope>NUCLEOTIDE SEQUENCE [LARGE SCALE GENOMIC DNA]</scope>
</reference>
<organism evidence="2 3">
    <name type="scientific">Candidatus Kaiserbacteria bacterium RIFCSPLOWO2_12_FULL_45_26</name>
    <dbReference type="NCBI Taxonomy" id="1798525"/>
    <lineage>
        <taxon>Bacteria</taxon>
        <taxon>Candidatus Kaiseribacteriota</taxon>
    </lineage>
</organism>
<sequence length="129" mass="14750">MLKLPTSQIELRSVLKFLGLVLLLGAIGMYVAFQARFLITGPQIVLDFEPATQQNERMIRLTGSAYNITHLWLNDRQIFTDEEGYFDEALVLENGYTITTLRAKDRYGRETRVVRSFVYTPASIIKSNS</sequence>
<keyword evidence="1" id="KW-1133">Transmembrane helix</keyword>
<accession>A0A1F6FF65</accession>
<evidence type="ECO:0000256" key="1">
    <source>
        <dbReference type="SAM" id="Phobius"/>
    </source>
</evidence>
<evidence type="ECO:0000313" key="2">
    <source>
        <dbReference type="EMBL" id="OGG84492.1"/>
    </source>
</evidence>
<dbReference type="AlphaFoldDB" id="A0A1F6FF65"/>
<dbReference type="Proteomes" id="UP000177325">
    <property type="component" value="Unassembled WGS sequence"/>
</dbReference>
<keyword evidence="1" id="KW-0472">Membrane</keyword>
<dbReference type="EMBL" id="MFMM01000001">
    <property type="protein sequence ID" value="OGG84492.1"/>
    <property type="molecule type" value="Genomic_DNA"/>
</dbReference>
<dbReference type="STRING" id="1798525.A3G90_00140"/>
<protein>
    <submittedName>
        <fullName evidence="2">Uncharacterized protein</fullName>
    </submittedName>
</protein>
<feature type="transmembrane region" description="Helical" evidence="1">
    <location>
        <begin position="14"/>
        <end position="33"/>
    </location>
</feature>
<keyword evidence="1" id="KW-0812">Transmembrane</keyword>
<comment type="caution">
    <text evidence="2">The sequence shown here is derived from an EMBL/GenBank/DDBJ whole genome shotgun (WGS) entry which is preliminary data.</text>
</comment>
<name>A0A1F6FF65_9BACT</name>